<dbReference type="RefSeq" id="WP_289271572.1">
    <property type="nucleotide sequence ID" value="NZ_OX365700.1"/>
</dbReference>
<dbReference type="InterPro" id="IPR013978">
    <property type="entry name" value="MEKHLA"/>
</dbReference>
<keyword evidence="3" id="KW-1185">Reference proteome</keyword>
<sequence length="167" mass="18985">MDTQSTQTPWLEPGLVRWAQWLLDSFRDWTGRELLPREGSAAAQASALFSAPLVVVSHGMEEDPILNYGNQQALNLWEVTWAELTRTPSRLTAEPVNQAERERMLMRAAGQGYIDDYRGIRISRTGRRFLVEGATVWNVHDPQRRRQGQAATFVTWTFLDGGQCAPR</sequence>
<reference evidence="2" key="1">
    <citation type="submission" date="2022-10" db="EMBL/GenBank/DDBJ databases">
        <authorList>
            <person name="Koch H."/>
        </authorList>
    </citation>
    <scope>NUCLEOTIDE SEQUENCE</scope>
    <source>
        <strain evidence="2">DNF</strain>
    </source>
</reference>
<protein>
    <submittedName>
        <fullName evidence="2">MEKHLA domain-containing protein</fullName>
    </submittedName>
</protein>
<dbReference type="AlphaFoldDB" id="A0AA86N3M7"/>
<evidence type="ECO:0000313" key="2">
    <source>
        <dbReference type="EMBL" id="CAI4034165.1"/>
    </source>
</evidence>
<dbReference type="Pfam" id="PF08670">
    <property type="entry name" value="MEKHLA"/>
    <property type="match status" value="1"/>
</dbReference>
<organism evidence="2 3">
    <name type="scientific">Nitrospira tepida</name>
    <dbReference type="NCBI Taxonomy" id="2973512"/>
    <lineage>
        <taxon>Bacteria</taxon>
        <taxon>Pseudomonadati</taxon>
        <taxon>Nitrospirota</taxon>
        <taxon>Nitrospiria</taxon>
        <taxon>Nitrospirales</taxon>
        <taxon>Nitrospiraceae</taxon>
        <taxon>Nitrospira</taxon>
    </lineage>
</organism>
<evidence type="ECO:0000313" key="3">
    <source>
        <dbReference type="Proteomes" id="UP001179121"/>
    </source>
</evidence>
<name>A0AA86N3M7_9BACT</name>
<accession>A0AA86N3M7</accession>
<dbReference type="KEGG" id="nti:DNFV4_04609"/>
<gene>
    <name evidence="2" type="ORF">DNFV4_04609</name>
</gene>
<feature type="domain" description="MEKHLA" evidence="1">
    <location>
        <begin position="17"/>
        <end position="158"/>
    </location>
</feature>
<proteinExistence type="predicted"/>
<evidence type="ECO:0000259" key="1">
    <source>
        <dbReference type="Pfam" id="PF08670"/>
    </source>
</evidence>
<dbReference type="Proteomes" id="UP001179121">
    <property type="component" value="Chromosome"/>
</dbReference>
<dbReference type="EMBL" id="OX365700">
    <property type="protein sequence ID" value="CAI4034165.1"/>
    <property type="molecule type" value="Genomic_DNA"/>
</dbReference>